<organism evidence="2 3">
    <name type="scientific">Aerophobetes bacterium</name>
    <dbReference type="NCBI Taxonomy" id="2030807"/>
    <lineage>
        <taxon>Bacteria</taxon>
        <taxon>Candidatus Aerophobota</taxon>
    </lineage>
</organism>
<comment type="caution">
    <text evidence="2">The sequence shown here is derived from an EMBL/GenBank/DDBJ whole genome shotgun (WGS) entry which is preliminary data.</text>
</comment>
<protein>
    <recommendedName>
        <fullName evidence="4">VWA domain-containing protein</fullName>
    </recommendedName>
</protein>
<evidence type="ECO:0000256" key="1">
    <source>
        <dbReference type="SAM" id="MobiDB-lite"/>
    </source>
</evidence>
<feature type="region of interest" description="Disordered" evidence="1">
    <location>
        <begin position="1"/>
        <end position="52"/>
    </location>
</feature>
<name>A0A497E115_UNCAE</name>
<feature type="compositionally biased region" description="Basic and acidic residues" evidence="1">
    <location>
        <begin position="35"/>
        <end position="52"/>
    </location>
</feature>
<dbReference type="AlphaFoldDB" id="A0A497E115"/>
<evidence type="ECO:0000313" key="3">
    <source>
        <dbReference type="Proteomes" id="UP000279422"/>
    </source>
</evidence>
<evidence type="ECO:0000313" key="2">
    <source>
        <dbReference type="EMBL" id="RLE06792.1"/>
    </source>
</evidence>
<dbReference type="Proteomes" id="UP000279422">
    <property type="component" value="Unassembled WGS sequence"/>
</dbReference>
<feature type="compositionally biased region" description="Basic and acidic residues" evidence="1">
    <location>
        <begin position="1"/>
        <end position="23"/>
    </location>
</feature>
<sequence length="288" mass="31966">EEDEAEKRGAKGPDSDRCEKTEDAEPEPFDGEVPPNDRREGEGGEAVEPKPYIELEEKVKPLACELIEELSLEEKSAKWEPQERGGRFSIREYIRDKDRPFLVDEDEGKSPPTLALKVIVDHSTSLNHLSGEKMRIESISEAVMMLHLVCLELKIPHEVLVTPQGFKIADSSSGERGKALIAGLVPALCGFEDMGKAIKNHAVPMVEYAEDIKLVICLTDGACNDAELGKKICQALRGKVEVIGILLDPDKRTREYVKWMFGKDRTIACCSSELPQKLGNILRASRGI</sequence>
<evidence type="ECO:0008006" key="4">
    <source>
        <dbReference type="Google" id="ProtNLM"/>
    </source>
</evidence>
<accession>A0A497E115</accession>
<feature type="non-terminal residue" evidence="2">
    <location>
        <position position="1"/>
    </location>
</feature>
<proteinExistence type="predicted"/>
<reference evidence="2 3" key="1">
    <citation type="submission" date="2018-06" db="EMBL/GenBank/DDBJ databases">
        <title>Extensive metabolic versatility and redundancy in microbially diverse, dynamic hydrothermal sediments.</title>
        <authorList>
            <person name="Dombrowski N."/>
            <person name="Teske A."/>
            <person name="Baker B.J."/>
        </authorList>
    </citation>
    <scope>NUCLEOTIDE SEQUENCE [LARGE SCALE GENOMIC DNA]</scope>
    <source>
        <strain evidence="2">B47_G16</strain>
    </source>
</reference>
<gene>
    <name evidence="2" type="ORF">DRJ00_09185</name>
</gene>
<dbReference type="EMBL" id="QMPZ01000225">
    <property type="protein sequence ID" value="RLE06792.1"/>
    <property type="molecule type" value="Genomic_DNA"/>
</dbReference>